<dbReference type="SUPFAM" id="SSF47370">
    <property type="entry name" value="Bromodomain"/>
    <property type="match status" value="1"/>
</dbReference>
<evidence type="ECO:0000256" key="1">
    <source>
        <dbReference type="ARBA" id="ARBA00023117"/>
    </source>
</evidence>
<feature type="domain" description="Bromo" evidence="3">
    <location>
        <begin position="282"/>
        <end position="387"/>
    </location>
</feature>
<keyword evidence="1" id="KW-0103">Bromodomain</keyword>
<feature type="compositionally biased region" description="Basic and acidic residues" evidence="2">
    <location>
        <begin position="133"/>
        <end position="146"/>
    </location>
</feature>
<organism evidence="4">
    <name type="scientific">Oryza nivara</name>
    <name type="common">Indian wild rice</name>
    <name type="synonym">Oryza sativa f. spontanea</name>
    <dbReference type="NCBI Taxonomy" id="4536"/>
    <lineage>
        <taxon>Eukaryota</taxon>
        <taxon>Viridiplantae</taxon>
        <taxon>Streptophyta</taxon>
        <taxon>Embryophyta</taxon>
        <taxon>Tracheophyta</taxon>
        <taxon>Spermatophyta</taxon>
        <taxon>Magnoliopsida</taxon>
        <taxon>Liliopsida</taxon>
        <taxon>Poales</taxon>
        <taxon>Poaceae</taxon>
        <taxon>BOP clade</taxon>
        <taxon>Oryzoideae</taxon>
        <taxon>Oryzeae</taxon>
        <taxon>Oryzinae</taxon>
        <taxon>Oryza</taxon>
    </lineage>
</organism>
<keyword evidence="5" id="KW-1185">Reference proteome</keyword>
<accession>A0A0E0H3E3</accession>
<sequence length="494" mass="53353">MVVVVVGGGGGGGGGGGVKKEEGEEEARGRGGGGGVVGGWGTWEELVLGSAVIRHGGVAWGAVAAEVRSRSPCAFSPEECEAKFSEIQARYSACDAWFEELRKRRVAELRNDLKKSENFIGSLQSMIKSLSNSKHDDGNSECHTSHTESCSNNENTADNNSSSKALSKDRSSAASFTEEASNSQKSEKVQHCDTDSIQVNNTSAETLVKPLVEKKVCAEDGLLWGSRKKRAVRDRRTFLMADNSCRAGENTSTSHIQTDGSSEGYAKKGLKTPNLESGVSVVEKAKPNLAEILKTISTQSDCYMLQRRLDVQRKRTRYKKMIRRHIDFRILHSKIKSGATSSTKELLRDILLFVNNVLAFYPKATLEHMAAIELQNIAFRTVQESASMPSKSCGVTGAATAPLVKKNTRPVQPGSHGPHDAKRSKVSLKGTGSTVKQGEAKGSRGGSSVTANVKTMQRNPPAKKRGVGRPPKNGQKRAAAQQDSPNKGRKRTRR</sequence>
<dbReference type="Proteomes" id="UP000006591">
    <property type="component" value="Chromosome 4"/>
</dbReference>
<dbReference type="CDD" id="cd04369">
    <property type="entry name" value="Bromodomain"/>
    <property type="match status" value="1"/>
</dbReference>
<feature type="region of interest" description="Disordered" evidence="2">
    <location>
        <begin position="6"/>
        <end position="35"/>
    </location>
</feature>
<dbReference type="Pfam" id="PF00439">
    <property type="entry name" value="Bromodomain"/>
    <property type="match status" value="1"/>
</dbReference>
<dbReference type="EnsemblPlants" id="ONIVA04G17620.1">
    <property type="protein sequence ID" value="ONIVA04G17620.1"/>
    <property type="gene ID" value="ONIVA04G17620"/>
</dbReference>
<dbReference type="PANTHER" id="PTHR37888:SF4">
    <property type="entry name" value="OS07G0565300 PROTEIN"/>
    <property type="match status" value="1"/>
</dbReference>
<feature type="compositionally biased region" description="Gly residues" evidence="2">
    <location>
        <begin position="6"/>
        <end position="17"/>
    </location>
</feature>
<feature type="compositionally biased region" description="Basic and acidic residues" evidence="2">
    <location>
        <begin position="185"/>
        <end position="194"/>
    </location>
</feature>
<dbReference type="OMA" id="VGGWGTW"/>
<dbReference type="eggNOG" id="ENOG502QUY2">
    <property type="taxonomic scope" value="Eukaryota"/>
</dbReference>
<dbReference type="Gramene" id="ONIVA04G17620.1">
    <property type="protein sequence ID" value="ONIVA04G17620.1"/>
    <property type="gene ID" value="ONIVA04G17620"/>
</dbReference>
<evidence type="ECO:0000313" key="4">
    <source>
        <dbReference type="EnsemblPlants" id="ONIVA04G17620.1"/>
    </source>
</evidence>
<dbReference type="Gene3D" id="1.20.920.10">
    <property type="entry name" value="Bromodomain-like"/>
    <property type="match status" value="1"/>
</dbReference>
<feature type="region of interest" description="Disordered" evidence="2">
    <location>
        <begin position="401"/>
        <end position="494"/>
    </location>
</feature>
<reference evidence="4" key="2">
    <citation type="submission" date="2018-04" db="EMBL/GenBank/DDBJ databases">
        <title>OnivRS2 (Oryza nivara Reference Sequence Version 2).</title>
        <authorList>
            <person name="Zhang J."/>
            <person name="Kudrna D."/>
            <person name="Lee S."/>
            <person name="Talag J."/>
            <person name="Rajasekar S."/>
            <person name="Welchert J."/>
            <person name="Hsing Y.-I."/>
            <person name="Wing R.A."/>
        </authorList>
    </citation>
    <scope>NUCLEOTIDE SEQUENCE [LARGE SCALE GENOMIC DNA]</scope>
    <source>
        <strain evidence="4">SL10</strain>
    </source>
</reference>
<dbReference type="STRING" id="4536.A0A0E0H3E3"/>
<dbReference type="InterPro" id="IPR001487">
    <property type="entry name" value="Bromodomain"/>
</dbReference>
<feature type="compositionally biased region" description="Polar residues" evidence="2">
    <location>
        <begin position="147"/>
        <end position="160"/>
    </location>
</feature>
<proteinExistence type="predicted"/>
<evidence type="ECO:0000313" key="5">
    <source>
        <dbReference type="Proteomes" id="UP000006591"/>
    </source>
</evidence>
<dbReference type="InterPro" id="IPR036427">
    <property type="entry name" value="Bromodomain-like_sf"/>
</dbReference>
<feature type="compositionally biased region" description="Polar residues" evidence="2">
    <location>
        <begin position="446"/>
        <end position="458"/>
    </location>
</feature>
<name>A0A0E0H3E3_ORYNI</name>
<reference evidence="4" key="1">
    <citation type="submission" date="2015-04" db="UniProtKB">
        <authorList>
            <consortium name="EnsemblPlants"/>
        </authorList>
    </citation>
    <scope>IDENTIFICATION</scope>
    <source>
        <strain evidence="4">SL10</strain>
    </source>
</reference>
<evidence type="ECO:0000256" key="2">
    <source>
        <dbReference type="SAM" id="MobiDB-lite"/>
    </source>
</evidence>
<evidence type="ECO:0000259" key="3">
    <source>
        <dbReference type="SMART" id="SM00297"/>
    </source>
</evidence>
<dbReference type="HOGENOM" id="CLU_030608_0_0_1"/>
<dbReference type="SMART" id="SM00297">
    <property type="entry name" value="BROMO"/>
    <property type="match status" value="1"/>
</dbReference>
<feature type="region of interest" description="Disordered" evidence="2">
    <location>
        <begin position="130"/>
        <end position="197"/>
    </location>
</feature>
<dbReference type="AlphaFoldDB" id="A0A0E0H3E3"/>
<dbReference type="PANTHER" id="PTHR37888">
    <property type="entry name" value="DNA-BINDING BROMODOMAIN-CONTAINING PROTEIN"/>
    <property type="match status" value="1"/>
</dbReference>
<feature type="compositionally biased region" description="Basic and acidic residues" evidence="2">
    <location>
        <begin position="18"/>
        <end position="29"/>
    </location>
</feature>
<protein>
    <recommendedName>
        <fullName evidence="3">Bromo domain-containing protein</fullName>
    </recommendedName>
</protein>